<keyword evidence="1" id="KW-0732">Signal</keyword>
<reference evidence="2 3" key="1">
    <citation type="submission" date="2019-02" db="EMBL/GenBank/DDBJ databases">
        <authorList>
            <person name="Goldberg S.R."/>
            <person name="Haltli B.A."/>
            <person name="Correa H."/>
            <person name="Russell K.G."/>
        </authorList>
    </citation>
    <scope>NUCLEOTIDE SEQUENCE [LARGE SCALE GENOMIC DNA]</scope>
    <source>
        <strain evidence="2 3">JCM 16186</strain>
    </source>
</reference>
<dbReference type="PROSITE" id="PS51257">
    <property type="entry name" value="PROKAR_LIPOPROTEIN"/>
    <property type="match status" value="1"/>
</dbReference>
<organism evidence="2 3">
    <name type="scientific">Fulvivirga kasyanovii</name>
    <dbReference type="NCBI Taxonomy" id="396812"/>
    <lineage>
        <taxon>Bacteria</taxon>
        <taxon>Pseudomonadati</taxon>
        <taxon>Bacteroidota</taxon>
        <taxon>Cytophagia</taxon>
        <taxon>Cytophagales</taxon>
        <taxon>Fulvivirgaceae</taxon>
        <taxon>Fulvivirga</taxon>
    </lineage>
</organism>
<protein>
    <submittedName>
        <fullName evidence="2">DUF5004 domain-containing protein</fullName>
    </submittedName>
</protein>
<dbReference type="EMBL" id="SMLW01000674">
    <property type="protein sequence ID" value="MTI28885.1"/>
    <property type="molecule type" value="Genomic_DNA"/>
</dbReference>
<comment type="caution">
    <text evidence="2">The sequence shown here is derived from an EMBL/GenBank/DDBJ whole genome shotgun (WGS) entry which is preliminary data.</text>
</comment>
<evidence type="ECO:0000313" key="2">
    <source>
        <dbReference type="EMBL" id="MTI28885.1"/>
    </source>
</evidence>
<proteinExistence type="predicted"/>
<keyword evidence="3" id="KW-1185">Reference proteome</keyword>
<name>A0ABW9RYK6_9BACT</name>
<sequence>MKNMMKKTFINIALLVFGSLLATGCIEEYGGVGEPVDKVNELAGTWKLASVIQVDEDAVRKGFPAFVQTMDITEIFDYTDYTMNLEVSGGAPSSFTIDRGNSPAIIGITSGPWTLDNLQAPTQIIFADSEALEFESYLELREGVLNLKFTRYQTNSKGEKSAFLSYRYRFIKQ</sequence>
<dbReference type="Proteomes" id="UP000798808">
    <property type="component" value="Unassembled WGS sequence"/>
</dbReference>
<evidence type="ECO:0000256" key="1">
    <source>
        <dbReference type="SAM" id="SignalP"/>
    </source>
</evidence>
<evidence type="ECO:0000313" key="3">
    <source>
        <dbReference type="Proteomes" id="UP000798808"/>
    </source>
</evidence>
<gene>
    <name evidence="2" type="ORF">E1163_28250</name>
</gene>
<accession>A0ABW9RYK6</accession>
<feature type="signal peptide" evidence="1">
    <location>
        <begin position="1"/>
        <end position="22"/>
    </location>
</feature>
<feature type="chain" id="PRO_5046560505" evidence="1">
    <location>
        <begin position="23"/>
        <end position="173"/>
    </location>
</feature>